<evidence type="ECO:0000256" key="1">
    <source>
        <dbReference type="SAM" id="MobiDB-lite"/>
    </source>
</evidence>
<protein>
    <recommendedName>
        <fullName evidence="2">ADF-H domain-containing protein</fullName>
    </recommendedName>
</protein>
<feature type="compositionally biased region" description="Low complexity" evidence="1">
    <location>
        <begin position="235"/>
        <end position="248"/>
    </location>
</feature>
<evidence type="ECO:0000313" key="4">
    <source>
        <dbReference type="Proteomes" id="UP000309038"/>
    </source>
</evidence>
<dbReference type="PROSITE" id="PS51263">
    <property type="entry name" value="ADF_H"/>
    <property type="match status" value="1"/>
</dbReference>
<dbReference type="SUPFAM" id="SSF55753">
    <property type="entry name" value="Actin depolymerizing proteins"/>
    <property type="match status" value="1"/>
</dbReference>
<dbReference type="InterPro" id="IPR029006">
    <property type="entry name" value="ADF-H/Gelsolin-like_dom_sf"/>
</dbReference>
<comment type="caution">
    <text evidence="3">The sequence shown here is derived from an EMBL/GenBank/DDBJ whole genome shotgun (WGS) entry which is preliminary data.</text>
</comment>
<dbReference type="PANTHER" id="PTHR10829">
    <property type="entry name" value="CORTACTIN AND DREBRIN"/>
    <property type="match status" value="1"/>
</dbReference>
<dbReference type="Gene3D" id="3.40.20.10">
    <property type="entry name" value="Severin"/>
    <property type="match status" value="1"/>
</dbReference>
<dbReference type="AlphaFoldDB" id="A0A4S4K949"/>
<proteinExistence type="predicted"/>
<dbReference type="GO" id="GO:0030833">
    <property type="term" value="P:regulation of actin filament polymerization"/>
    <property type="evidence" value="ECO:0007669"/>
    <property type="project" value="TreeGrafter"/>
</dbReference>
<dbReference type="InterPro" id="IPR002108">
    <property type="entry name" value="ADF-H"/>
</dbReference>
<feature type="compositionally biased region" description="Low complexity" evidence="1">
    <location>
        <begin position="145"/>
        <end position="156"/>
    </location>
</feature>
<feature type="compositionally biased region" description="Low complexity" evidence="1">
    <location>
        <begin position="168"/>
        <end position="181"/>
    </location>
</feature>
<evidence type="ECO:0000313" key="3">
    <source>
        <dbReference type="EMBL" id="THG94438.1"/>
    </source>
</evidence>
<accession>A0A4S4K949</accession>
<evidence type="ECO:0000259" key="2">
    <source>
        <dbReference type="PROSITE" id="PS51263"/>
    </source>
</evidence>
<feature type="region of interest" description="Disordered" evidence="1">
    <location>
        <begin position="129"/>
        <end position="321"/>
    </location>
</feature>
<dbReference type="Proteomes" id="UP000309038">
    <property type="component" value="Unassembled WGS sequence"/>
</dbReference>
<sequence length="342" mass="35659">MQYAFARVTDPNSGLLKFVQINWCGDGVPEARKGLFYSHSSAVANFLRGSHVVISARNESDVSPALIMSRVEAASGAKYSSHKETARKFEPITPVGTNYVPVGKPDMAAIRRTPGPSQPVVARSVPMAPSPAAGMGRAPVVNRSAAPDDAWDAPAPVSKPPPPPAAARPPVVSSIRPAASVPAPPPASNVPTKPDEEDRIGPVGTAYTPIKLAPKKLVNPFAAREPEQQTESVQSRSAAFGGSSTGGAKKLTWSERQALAKKQAEEEESRSRAASYKAPPAASTPRSFGGMPPRPPPAVAPEPEEEEEETYAPPATPSARTACCNSSDSAILCSNAAAATCL</sequence>
<gene>
    <name evidence="3" type="ORF">EW026_g7035</name>
</gene>
<dbReference type="GO" id="GO:0005884">
    <property type="term" value="C:actin filament"/>
    <property type="evidence" value="ECO:0007669"/>
    <property type="project" value="TreeGrafter"/>
</dbReference>
<dbReference type="PANTHER" id="PTHR10829:SF25">
    <property type="entry name" value="DREBRIN-LIKE PROTEIN"/>
    <property type="match status" value="1"/>
</dbReference>
<feature type="domain" description="ADF-H" evidence="2">
    <location>
        <begin position="1"/>
        <end position="72"/>
    </location>
</feature>
<dbReference type="GO" id="GO:0030864">
    <property type="term" value="C:cortical actin cytoskeleton"/>
    <property type="evidence" value="ECO:0007669"/>
    <property type="project" value="TreeGrafter"/>
</dbReference>
<feature type="compositionally biased region" description="Pro residues" evidence="1">
    <location>
        <begin position="157"/>
        <end position="167"/>
    </location>
</feature>
<dbReference type="Pfam" id="PF00241">
    <property type="entry name" value="Cofilin_ADF"/>
    <property type="match status" value="1"/>
</dbReference>
<keyword evidence="4" id="KW-1185">Reference proteome</keyword>
<organism evidence="3 4">
    <name type="scientific">Hermanssonia centrifuga</name>
    <dbReference type="NCBI Taxonomy" id="98765"/>
    <lineage>
        <taxon>Eukaryota</taxon>
        <taxon>Fungi</taxon>
        <taxon>Dikarya</taxon>
        <taxon>Basidiomycota</taxon>
        <taxon>Agaricomycotina</taxon>
        <taxon>Agaricomycetes</taxon>
        <taxon>Polyporales</taxon>
        <taxon>Meruliaceae</taxon>
        <taxon>Hermanssonia</taxon>
    </lineage>
</organism>
<dbReference type="EMBL" id="SGPJ01000447">
    <property type="protein sequence ID" value="THG94438.1"/>
    <property type="molecule type" value="Genomic_DNA"/>
</dbReference>
<name>A0A4S4K949_9APHY</name>
<dbReference type="GO" id="GO:0051015">
    <property type="term" value="F:actin filament binding"/>
    <property type="evidence" value="ECO:0007669"/>
    <property type="project" value="TreeGrafter"/>
</dbReference>
<reference evidence="3 4" key="1">
    <citation type="submission" date="2019-02" db="EMBL/GenBank/DDBJ databases">
        <title>Genome sequencing of the rare red list fungi Phlebia centrifuga.</title>
        <authorList>
            <person name="Buettner E."/>
            <person name="Kellner H."/>
        </authorList>
    </citation>
    <scope>NUCLEOTIDE SEQUENCE [LARGE SCALE GENOMIC DNA]</scope>
    <source>
        <strain evidence="3 4">DSM 108282</strain>
    </source>
</reference>
<dbReference type="GO" id="GO:0030427">
    <property type="term" value="C:site of polarized growth"/>
    <property type="evidence" value="ECO:0007669"/>
    <property type="project" value="TreeGrafter"/>
</dbReference>